<evidence type="ECO:0000313" key="2">
    <source>
        <dbReference type="EMBL" id="DAZ99513.1"/>
    </source>
</evidence>
<sequence length="81" mass="9425">KVNRTVQHRSQSPQPRDGNKLHPVFNTSSLKPYVEPQRLSKPKEVSCRWFRWTPRTTSHAFASSKPNFFWTRWGIGSARGS</sequence>
<reference evidence="2" key="1">
    <citation type="submission" date="2022-11" db="EMBL/GenBank/DDBJ databases">
        <authorList>
            <person name="Morgan W.R."/>
            <person name="Tartar A."/>
        </authorList>
    </citation>
    <scope>NUCLEOTIDE SEQUENCE</scope>
    <source>
        <strain evidence="2">ARSEF 373</strain>
    </source>
</reference>
<reference evidence="2" key="2">
    <citation type="journal article" date="2023" name="Microbiol Resour">
        <title>Decontamination and Annotation of the Draft Genome Sequence of the Oomycete Lagenidium giganteum ARSEF 373.</title>
        <authorList>
            <person name="Morgan W.R."/>
            <person name="Tartar A."/>
        </authorList>
    </citation>
    <scope>NUCLEOTIDE SEQUENCE</scope>
    <source>
        <strain evidence="2">ARSEF 373</strain>
    </source>
</reference>
<dbReference type="Proteomes" id="UP001146120">
    <property type="component" value="Unassembled WGS sequence"/>
</dbReference>
<feature type="non-terminal residue" evidence="2">
    <location>
        <position position="1"/>
    </location>
</feature>
<dbReference type="AlphaFoldDB" id="A0AAV2Z0C7"/>
<feature type="region of interest" description="Disordered" evidence="1">
    <location>
        <begin position="1"/>
        <end position="27"/>
    </location>
</feature>
<proteinExistence type="predicted"/>
<protein>
    <submittedName>
        <fullName evidence="2">Uncharacterized protein</fullName>
    </submittedName>
</protein>
<evidence type="ECO:0000313" key="3">
    <source>
        <dbReference type="Proteomes" id="UP001146120"/>
    </source>
</evidence>
<keyword evidence="3" id="KW-1185">Reference proteome</keyword>
<name>A0AAV2Z0C7_9STRA</name>
<organism evidence="2 3">
    <name type="scientific">Lagenidium giganteum</name>
    <dbReference type="NCBI Taxonomy" id="4803"/>
    <lineage>
        <taxon>Eukaryota</taxon>
        <taxon>Sar</taxon>
        <taxon>Stramenopiles</taxon>
        <taxon>Oomycota</taxon>
        <taxon>Peronosporomycetes</taxon>
        <taxon>Pythiales</taxon>
        <taxon>Pythiaceae</taxon>
    </lineage>
</organism>
<dbReference type="EMBL" id="DAKRPA010000081">
    <property type="protein sequence ID" value="DAZ99513.1"/>
    <property type="molecule type" value="Genomic_DNA"/>
</dbReference>
<evidence type="ECO:0000256" key="1">
    <source>
        <dbReference type="SAM" id="MobiDB-lite"/>
    </source>
</evidence>
<accession>A0AAV2Z0C7</accession>
<gene>
    <name evidence="2" type="ORF">N0F65_005385</name>
</gene>
<comment type="caution">
    <text evidence="2">The sequence shown here is derived from an EMBL/GenBank/DDBJ whole genome shotgun (WGS) entry which is preliminary data.</text>
</comment>